<evidence type="ECO:0000256" key="2">
    <source>
        <dbReference type="ARBA" id="ARBA00023125"/>
    </source>
</evidence>
<proteinExistence type="predicted"/>
<dbReference type="PROSITE" id="PS00041">
    <property type="entry name" value="HTH_ARAC_FAMILY_1"/>
    <property type="match status" value="1"/>
</dbReference>
<dbReference type="GO" id="GO:0003700">
    <property type="term" value="F:DNA-binding transcription factor activity"/>
    <property type="evidence" value="ECO:0007669"/>
    <property type="project" value="InterPro"/>
</dbReference>
<reference evidence="5" key="1">
    <citation type="submission" date="2020-07" db="EMBL/GenBank/DDBJ databases">
        <title>Vallitalea pronyensis genome.</title>
        <authorList>
            <person name="Postec A."/>
        </authorList>
    </citation>
    <scope>NUCLEOTIDE SEQUENCE</scope>
    <source>
        <strain evidence="5">FatNI3</strain>
    </source>
</reference>
<evidence type="ECO:0000259" key="4">
    <source>
        <dbReference type="PROSITE" id="PS01124"/>
    </source>
</evidence>
<dbReference type="AlphaFoldDB" id="A0A8J8MH98"/>
<evidence type="ECO:0000313" key="6">
    <source>
        <dbReference type="Proteomes" id="UP000683246"/>
    </source>
</evidence>
<keyword evidence="3" id="KW-0804">Transcription</keyword>
<dbReference type="KEGG" id="vpy:HZI73_03665"/>
<dbReference type="SMART" id="SM00342">
    <property type="entry name" value="HTH_ARAC"/>
    <property type="match status" value="1"/>
</dbReference>
<organism evidence="5 6">
    <name type="scientific">Vallitalea pronyensis</name>
    <dbReference type="NCBI Taxonomy" id="1348613"/>
    <lineage>
        <taxon>Bacteria</taxon>
        <taxon>Bacillati</taxon>
        <taxon>Bacillota</taxon>
        <taxon>Clostridia</taxon>
        <taxon>Lachnospirales</taxon>
        <taxon>Vallitaleaceae</taxon>
        <taxon>Vallitalea</taxon>
    </lineage>
</organism>
<keyword evidence="1" id="KW-0805">Transcription regulation</keyword>
<evidence type="ECO:0000256" key="1">
    <source>
        <dbReference type="ARBA" id="ARBA00023015"/>
    </source>
</evidence>
<dbReference type="Pfam" id="PF12833">
    <property type="entry name" value="HTH_18"/>
    <property type="match status" value="1"/>
</dbReference>
<evidence type="ECO:0000313" key="5">
    <source>
        <dbReference type="EMBL" id="QUI21436.1"/>
    </source>
</evidence>
<accession>A0A8J8MH98</accession>
<dbReference type="PROSITE" id="PS01124">
    <property type="entry name" value="HTH_ARAC_FAMILY_2"/>
    <property type="match status" value="1"/>
</dbReference>
<dbReference type="InterPro" id="IPR018062">
    <property type="entry name" value="HTH_AraC-typ_CS"/>
</dbReference>
<dbReference type="PANTHER" id="PTHR47504">
    <property type="entry name" value="RIGHT ORIGIN-BINDING PROTEIN"/>
    <property type="match status" value="1"/>
</dbReference>
<dbReference type="PRINTS" id="PR00032">
    <property type="entry name" value="HTHARAC"/>
</dbReference>
<keyword evidence="6" id="KW-1185">Reference proteome</keyword>
<dbReference type="Pfam" id="PF14526">
    <property type="entry name" value="Cass2"/>
    <property type="match status" value="1"/>
</dbReference>
<dbReference type="RefSeq" id="WP_212696906.1">
    <property type="nucleotide sequence ID" value="NZ_CP058649.1"/>
</dbReference>
<dbReference type="Proteomes" id="UP000683246">
    <property type="component" value="Chromosome"/>
</dbReference>
<dbReference type="GO" id="GO:0043565">
    <property type="term" value="F:sequence-specific DNA binding"/>
    <property type="evidence" value="ECO:0007669"/>
    <property type="project" value="InterPro"/>
</dbReference>
<dbReference type="PANTHER" id="PTHR47504:SF5">
    <property type="entry name" value="RIGHT ORIGIN-BINDING PROTEIN"/>
    <property type="match status" value="1"/>
</dbReference>
<dbReference type="InterPro" id="IPR011256">
    <property type="entry name" value="Reg_factor_effector_dom_sf"/>
</dbReference>
<dbReference type="SUPFAM" id="SSF46689">
    <property type="entry name" value="Homeodomain-like"/>
    <property type="match status" value="2"/>
</dbReference>
<dbReference type="InterPro" id="IPR050959">
    <property type="entry name" value="MarA-like"/>
</dbReference>
<feature type="domain" description="HTH araC/xylS-type" evidence="4">
    <location>
        <begin position="10"/>
        <end position="108"/>
    </location>
</feature>
<dbReference type="InterPro" id="IPR018060">
    <property type="entry name" value="HTH_AraC"/>
</dbReference>
<dbReference type="EMBL" id="CP058649">
    <property type="protein sequence ID" value="QUI21436.1"/>
    <property type="molecule type" value="Genomic_DNA"/>
</dbReference>
<name>A0A8J8MH98_9FIRM</name>
<protein>
    <submittedName>
        <fullName evidence="5">AraC family transcriptional regulator</fullName>
    </submittedName>
</protein>
<dbReference type="InterPro" id="IPR029441">
    <property type="entry name" value="Cass2"/>
</dbReference>
<dbReference type="InterPro" id="IPR020449">
    <property type="entry name" value="Tscrpt_reg_AraC-type_HTH"/>
</dbReference>
<dbReference type="Gene3D" id="3.20.80.10">
    <property type="entry name" value="Regulatory factor, effector binding domain"/>
    <property type="match status" value="1"/>
</dbReference>
<gene>
    <name evidence="5" type="ORF">HZI73_03665</name>
</gene>
<sequence>MHNRNMDTMYQATEYIEQHLMDHISIDDVASEVGYSLFHFSRLFNQYIGHSPYDYLIRRRLTEAAKVILDTQQSIMAISLDYGFNTAVSFSRAFKKMFGIAPVQLRRNKAPLMHHKEAVTYDYIQHINHTLIKVPVIRQLEAFYVLGRVQWGKEPSCEADHTTYDHKISFFPQVSRKNSPYKMVGHKTDQIASTPGDYILKHIPQGYSAEFTHMGSEDVLSMTYDYIFQTWLPKTTYELADDYVIEQYMLEDNRPCIRVYVPILGLWKKHKL</sequence>
<dbReference type="InterPro" id="IPR009057">
    <property type="entry name" value="Homeodomain-like_sf"/>
</dbReference>
<evidence type="ECO:0000256" key="3">
    <source>
        <dbReference type="ARBA" id="ARBA00023163"/>
    </source>
</evidence>
<dbReference type="Gene3D" id="1.10.10.60">
    <property type="entry name" value="Homeodomain-like"/>
    <property type="match status" value="2"/>
</dbReference>
<keyword evidence="2" id="KW-0238">DNA-binding</keyword>
<dbReference type="SUPFAM" id="SSF55136">
    <property type="entry name" value="Probable bacterial effector-binding domain"/>
    <property type="match status" value="1"/>
</dbReference>